<dbReference type="PANTHER" id="PTHR16222">
    <property type="entry name" value="ADP-RIBOSYLGLYCOHYDROLASE"/>
    <property type="match status" value="1"/>
</dbReference>
<dbReference type="Pfam" id="PF03747">
    <property type="entry name" value="ADP_ribosyl_GH"/>
    <property type="match status" value="1"/>
</dbReference>
<dbReference type="Gene3D" id="1.10.4080.10">
    <property type="entry name" value="ADP-ribosylation/Crystallin J1"/>
    <property type="match status" value="1"/>
</dbReference>
<keyword evidence="1" id="KW-1185">Reference proteome</keyword>
<dbReference type="PANTHER" id="PTHR16222:SF40">
    <property type="entry name" value="ADP-RIBOSYLGLYCOHYDROLASE"/>
    <property type="match status" value="1"/>
</dbReference>
<protein>
    <submittedName>
        <fullName evidence="2">Uncharacterized protein LOC102802167</fullName>
    </submittedName>
</protein>
<reference evidence="2" key="1">
    <citation type="submission" date="2025-08" db="UniProtKB">
        <authorList>
            <consortium name="RefSeq"/>
        </authorList>
    </citation>
    <scope>IDENTIFICATION</scope>
    <source>
        <tissue evidence="2">Testes</tissue>
    </source>
</reference>
<dbReference type="InterPro" id="IPR050792">
    <property type="entry name" value="ADP-ribosylglycohydrolase"/>
</dbReference>
<dbReference type="SUPFAM" id="SSF101478">
    <property type="entry name" value="ADP-ribosylglycohydrolase"/>
    <property type="match status" value="1"/>
</dbReference>
<dbReference type="InterPro" id="IPR036705">
    <property type="entry name" value="Ribosyl_crysJ1_sf"/>
</dbReference>
<evidence type="ECO:0000313" key="2">
    <source>
        <dbReference type="RefSeq" id="XP_006822477.1"/>
    </source>
</evidence>
<sequence length="382" mass="42452">MASKKLKIFSGRSGFNTKLEHDKLIDSIFGTIYGNCVGDAIGLLTEFMAKPEATDWYGHEKELELNMKERLNRQGYRCHQSRWKTGDWTDDSDQMILILQSIIDNKGKVDPTDFAKKMLDWAHHGFPELGDTGGMGIENTTYQVLTHNAFKGPKPHKAAEAVWKSSGCFLATNGAVMRTSILGIHNFDDKETVVNNTKKICKTTHADSRCAASCVAVTSAIAMMLKGDRHRGLNGEVVAGGIIEDAFHEAKKCLSTNTEINELHWYMNVEKIDELKLDESAKIGYTYKCLGAAFWAFKQNDFRQALTTIVREAGDADTNGAVAGALLGCKLGFHKLPKSWTDGLLHKNWLEAKIKQFLGIKMGSLVKQMTETTAEQVPDLKK</sequence>
<evidence type="ECO:0000313" key="1">
    <source>
        <dbReference type="Proteomes" id="UP000694865"/>
    </source>
</evidence>
<name>A0ABM0MR36_SACKO</name>
<proteinExistence type="predicted"/>
<dbReference type="Proteomes" id="UP000694865">
    <property type="component" value="Unplaced"/>
</dbReference>
<dbReference type="GeneID" id="102802167"/>
<dbReference type="RefSeq" id="XP_006822477.1">
    <property type="nucleotide sequence ID" value="XM_006822414.1"/>
</dbReference>
<accession>A0ABM0MR36</accession>
<organism evidence="1 2">
    <name type="scientific">Saccoglossus kowalevskii</name>
    <name type="common">Acorn worm</name>
    <dbReference type="NCBI Taxonomy" id="10224"/>
    <lineage>
        <taxon>Eukaryota</taxon>
        <taxon>Metazoa</taxon>
        <taxon>Hemichordata</taxon>
        <taxon>Enteropneusta</taxon>
        <taxon>Harrimaniidae</taxon>
        <taxon>Saccoglossus</taxon>
    </lineage>
</organism>
<gene>
    <name evidence="2" type="primary">LOC102802167</name>
</gene>
<dbReference type="InterPro" id="IPR005502">
    <property type="entry name" value="Ribosyl_crysJ1"/>
</dbReference>